<feature type="signal peptide" evidence="1">
    <location>
        <begin position="1"/>
        <end position="20"/>
    </location>
</feature>
<organism evidence="2 3">
    <name type="scientific">Luteolibacter pohnpeiensis</name>
    <dbReference type="NCBI Taxonomy" id="454153"/>
    <lineage>
        <taxon>Bacteria</taxon>
        <taxon>Pseudomonadati</taxon>
        <taxon>Verrucomicrobiota</taxon>
        <taxon>Verrucomicrobiia</taxon>
        <taxon>Verrucomicrobiales</taxon>
        <taxon>Verrucomicrobiaceae</taxon>
        <taxon>Luteolibacter</taxon>
    </lineage>
</organism>
<accession>A0A934SCA9</accession>
<protein>
    <submittedName>
        <fullName evidence="2">Uncharacterized protein</fullName>
    </submittedName>
</protein>
<feature type="non-terminal residue" evidence="2">
    <location>
        <position position="159"/>
    </location>
</feature>
<evidence type="ECO:0000313" key="2">
    <source>
        <dbReference type="EMBL" id="MBK1884911.1"/>
    </source>
</evidence>
<evidence type="ECO:0000256" key="1">
    <source>
        <dbReference type="SAM" id="SignalP"/>
    </source>
</evidence>
<dbReference type="RefSeq" id="WP_200274516.1">
    <property type="nucleotide sequence ID" value="NZ_JAENIJ010000198.1"/>
</dbReference>
<gene>
    <name evidence="2" type="ORF">JIN85_21045</name>
</gene>
<proteinExistence type="predicted"/>
<dbReference type="AlphaFoldDB" id="A0A934SCA9"/>
<name>A0A934SCA9_9BACT</name>
<dbReference type="Proteomes" id="UP000603141">
    <property type="component" value="Unassembled WGS sequence"/>
</dbReference>
<comment type="caution">
    <text evidence="2">The sequence shown here is derived from an EMBL/GenBank/DDBJ whole genome shotgun (WGS) entry which is preliminary data.</text>
</comment>
<feature type="chain" id="PRO_5036898478" evidence="1">
    <location>
        <begin position="21"/>
        <end position="159"/>
    </location>
</feature>
<evidence type="ECO:0000313" key="3">
    <source>
        <dbReference type="Proteomes" id="UP000603141"/>
    </source>
</evidence>
<keyword evidence="3" id="KW-1185">Reference proteome</keyword>
<dbReference type="EMBL" id="JAENIJ010000198">
    <property type="protein sequence ID" value="MBK1884911.1"/>
    <property type="molecule type" value="Genomic_DNA"/>
</dbReference>
<reference evidence="2" key="1">
    <citation type="submission" date="2021-01" db="EMBL/GenBank/DDBJ databases">
        <title>Modified the classification status of verrucomicrobia.</title>
        <authorList>
            <person name="Feng X."/>
        </authorList>
    </citation>
    <scope>NUCLEOTIDE SEQUENCE</scope>
    <source>
        <strain evidence="2">KCTC 22041</strain>
    </source>
</reference>
<keyword evidence="1" id="KW-0732">Signal</keyword>
<sequence>MNRTAFQLLAGFILVGAAHAAELKEIAEKFVSASVAGDSTKLDEVYLDSPTRERADAAFAEALPQIKAGKLKVAHVDKELVIGDLGVTLMRIDFEGHPVANFKPIICVRTDAGWRLFPWASQSDLKVLMDQRTPDEQIHLRLFNTWANLVEEQIEKEAE</sequence>